<evidence type="ECO:0000313" key="3">
    <source>
        <dbReference type="EMBL" id="MDV0840184.1"/>
    </source>
</evidence>
<name>A0AAN1Y5P2_9ENTR</name>
<proteinExistence type="predicted"/>
<evidence type="ECO:0000256" key="1">
    <source>
        <dbReference type="SAM" id="SignalP"/>
    </source>
</evidence>
<accession>A0AAN1Y5P2</accession>
<dbReference type="AlphaFoldDB" id="A0AAN1Y5P2"/>
<keyword evidence="1" id="KW-0732">Signal</keyword>
<dbReference type="Proteomes" id="UP001284547">
    <property type="component" value="Unassembled WGS sequence"/>
</dbReference>
<dbReference type="EMBL" id="JAWHZD010000001">
    <property type="protein sequence ID" value="MDV0840184.1"/>
    <property type="molecule type" value="Genomic_DNA"/>
</dbReference>
<protein>
    <recommendedName>
        <fullName evidence="5">Periplasmic protein</fullName>
    </recommendedName>
</protein>
<reference evidence="3" key="2">
    <citation type="submission" date="2023-10" db="EMBL/GenBank/DDBJ databases">
        <title>Surveillance and assessment of the effects of hospital wastewater treatment on clearance of pathogenic bacterial and antimicrobial resistance genes.</title>
        <authorList>
            <person name="Wu Y."/>
        </authorList>
    </citation>
    <scope>NUCLEOTIDE SEQUENCE</scope>
    <source>
        <strain evidence="3">23-M-SRM-33-1</strain>
    </source>
</reference>
<dbReference type="RefSeq" id="WP_050442631.1">
    <property type="nucleotide sequence ID" value="NZ_AP026420.1"/>
</dbReference>
<sequence>MKKLMIAITLATVAAAPAHAINAKYREQLERSGCNEMNAGQGCDIHKTKAQNAAEAKKSQNFSKFAGTYSVFLRNGQRIGNKIIVVKPHEVRYNGHLAERPRVVNGVLLFSVQEAQFSITSTHGNELGTWFNDANDTGGTIGR</sequence>
<gene>
    <name evidence="2" type="ORF">KAM644c_30430</name>
    <name evidence="3" type="ORF">RZP41_02615</name>
</gene>
<reference evidence="2" key="1">
    <citation type="submission" date="2022-07" db="EMBL/GenBank/DDBJ databases">
        <title>Complete genome sequence of carbapenem-resistant Klebsiella spp. in Japan.</title>
        <authorList>
            <person name="Maehana S."/>
            <person name="Suzuki M."/>
            <person name="Kitasato H."/>
        </authorList>
    </citation>
    <scope>NUCLEOTIDE SEQUENCE</scope>
    <source>
        <strain evidence="2">KAM644</strain>
    </source>
</reference>
<feature type="chain" id="PRO_5042793429" description="Periplasmic protein" evidence="1">
    <location>
        <begin position="21"/>
        <end position="143"/>
    </location>
</feature>
<evidence type="ECO:0000313" key="2">
    <source>
        <dbReference type="EMBL" id="BDO13977.1"/>
    </source>
</evidence>
<organism evidence="2 4">
    <name type="scientific">Klebsiella quasipneumoniae subsp. quasipneumoniae</name>
    <dbReference type="NCBI Taxonomy" id="1667327"/>
    <lineage>
        <taxon>Bacteria</taxon>
        <taxon>Pseudomonadati</taxon>
        <taxon>Pseudomonadota</taxon>
        <taxon>Gammaproteobacteria</taxon>
        <taxon>Enterobacterales</taxon>
        <taxon>Enterobacteriaceae</taxon>
        <taxon>Klebsiella/Raoultella group</taxon>
        <taxon>Klebsiella</taxon>
        <taxon>Klebsiella pneumoniae complex</taxon>
    </lineage>
</organism>
<feature type="signal peptide" evidence="1">
    <location>
        <begin position="1"/>
        <end position="20"/>
    </location>
</feature>
<dbReference type="EMBL" id="AP026407">
    <property type="protein sequence ID" value="BDO13977.1"/>
    <property type="molecule type" value="Genomic_DNA"/>
</dbReference>
<evidence type="ECO:0000313" key="4">
    <source>
        <dbReference type="Proteomes" id="UP001058353"/>
    </source>
</evidence>
<dbReference type="Proteomes" id="UP001058353">
    <property type="component" value="Chromosome"/>
</dbReference>
<evidence type="ECO:0008006" key="5">
    <source>
        <dbReference type="Google" id="ProtNLM"/>
    </source>
</evidence>